<comment type="caution">
    <text evidence="1">The sequence shown here is derived from an EMBL/GenBank/DDBJ whole genome shotgun (WGS) entry which is preliminary data.</text>
</comment>
<sequence>MDRRSLLLAGLVSLTGCVRNSAVEPPQLVVDAVPDESILQALFEPGTEFELTVGGRAGVVLRDVGLLNLPTGSVIAADPSWLPSWQRLGIAPYTAAVRPGKYPVVLSVMSSQGVDLVAAAKLSIISSSVTSWSLALRPGENPRSPQTGEYFGVGVDVGNAGFLDAAALKYMAEHQAASGGELDVLAVQLSTQRTDPVTGASYIVFNTGYGDGHYPVWVGRDAGGVVVCFVMDMLIAQLPRTSGS</sequence>
<keyword evidence="2" id="KW-1185">Reference proteome</keyword>
<accession>A0ABW2GXW2</accession>
<gene>
    <name evidence="1" type="ORF">ACFQO7_11850</name>
</gene>
<reference evidence="2" key="1">
    <citation type="journal article" date="2019" name="Int. J. Syst. Evol. Microbiol.">
        <title>The Global Catalogue of Microorganisms (GCM) 10K type strain sequencing project: providing services to taxonomists for standard genome sequencing and annotation.</title>
        <authorList>
            <consortium name="The Broad Institute Genomics Platform"/>
            <consortium name="The Broad Institute Genome Sequencing Center for Infectious Disease"/>
            <person name="Wu L."/>
            <person name="Ma J."/>
        </authorList>
    </citation>
    <scope>NUCLEOTIDE SEQUENCE [LARGE SCALE GENOMIC DNA]</scope>
    <source>
        <strain evidence="2">CGMCC 1.9106</strain>
    </source>
</reference>
<dbReference type="PROSITE" id="PS51257">
    <property type="entry name" value="PROKAR_LIPOPROTEIN"/>
    <property type="match status" value="1"/>
</dbReference>
<protein>
    <submittedName>
        <fullName evidence="1">DUF4241 domain-containing protein</fullName>
    </submittedName>
</protein>
<dbReference type="Proteomes" id="UP001596392">
    <property type="component" value="Unassembled WGS sequence"/>
</dbReference>
<evidence type="ECO:0000313" key="2">
    <source>
        <dbReference type="Proteomes" id="UP001596392"/>
    </source>
</evidence>
<evidence type="ECO:0000313" key="1">
    <source>
        <dbReference type="EMBL" id="MFC7243169.1"/>
    </source>
</evidence>
<dbReference type="InterPro" id="IPR025335">
    <property type="entry name" value="DUF4241"/>
</dbReference>
<organism evidence="1 2">
    <name type="scientific">Catellatospora aurea</name>
    <dbReference type="NCBI Taxonomy" id="1337874"/>
    <lineage>
        <taxon>Bacteria</taxon>
        <taxon>Bacillati</taxon>
        <taxon>Actinomycetota</taxon>
        <taxon>Actinomycetes</taxon>
        <taxon>Micromonosporales</taxon>
        <taxon>Micromonosporaceae</taxon>
        <taxon>Catellatospora</taxon>
    </lineage>
</organism>
<name>A0ABW2GXW2_9ACTN</name>
<dbReference type="EMBL" id="JBHTAC010000009">
    <property type="protein sequence ID" value="MFC7243169.1"/>
    <property type="molecule type" value="Genomic_DNA"/>
</dbReference>
<proteinExistence type="predicted"/>
<dbReference type="Pfam" id="PF14025">
    <property type="entry name" value="DUF4241"/>
    <property type="match status" value="1"/>
</dbReference>
<dbReference type="RefSeq" id="WP_376806409.1">
    <property type="nucleotide sequence ID" value="NZ_JBHTAC010000009.1"/>
</dbReference>